<gene>
    <name evidence="3" type="ORF">QQ008_25180</name>
</gene>
<keyword evidence="1" id="KW-0732">Signal</keyword>
<feature type="signal peptide" evidence="1">
    <location>
        <begin position="1"/>
        <end position="27"/>
    </location>
</feature>
<comment type="caution">
    <text evidence="3">The sequence shown here is derived from an EMBL/GenBank/DDBJ whole genome shotgun (WGS) entry which is preliminary data.</text>
</comment>
<evidence type="ECO:0000313" key="4">
    <source>
        <dbReference type="Proteomes" id="UP001172082"/>
    </source>
</evidence>
<dbReference type="SUPFAM" id="SSF56988">
    <property type="entry name" value="Anthrax protective antigen"/>
    <property type="match status" value="1"/>
</dbReference>
<feature type="domain" description="PA14" evidence="2">
    <location>
        <begin position="250"/>
        <end position="391"/>
    </location>
</feature>
<evidence type="ECO:0000256" key="1">
    <source>
        <dbReference type="SAM" id="SignalP"/>
    </source>
</evidence>
<protein>
    <submittedName>
        <fullName evidence="3">DUF1080 domain-containing protein</fullName>
    </submittedName>
</protein>
<reference evidence="3" key="1">
    <citation type="submission" date="2023-06" db="EMBL/GenBank/DDBJ databases">
        <title>Genomic of Parafulvivirga corallium.</title>
        <authorList>
            <person name="Wang G."/>
        </authorList>
    </citation>
    <scope>NUCLEOTIDE SEQUENCE</scope>
    <source>
        <strain evidence="3">BMA10</strain>
    </source>
</reference>
<evidence type="ECO:0000259" key="2">
    <source>
        <dbReference type="PROSITE" id="PS51820"/>
    </source>
</evidence>
<proteinExistence type="predicted"/>
<dbReference type="PROSITE" id="PS51820">
    <property type="entry name" value="PA14"/>
    <property type="match status" value="1"/>
</dbReference>
<dbReference type="RefSeq" id="WP_346754732.1">
    <property type="nucleotide sequence ID" value="NZ_JAUJEA010000012.1"/>
</dbReference>
<sequence>MKDRSRFKHYLFLSLLFIITLNHSAGAQSQGDGSVVLELKDLSAFKSNAANWKIAGGVTASLTKQRVMKSKPGTGVLVNLPDKKNYSNLLSTFEHGDMDLELEFMMTAHSNSGIYLQGRYEVQLLDSWGVKKPRYGDCGGIYQRRRKDGSQFEGHAPIMNACRAPGLWQKMRISFQAPKFDVNGKKIANAKILQVVLNGVIIQDNVELTGPTGGPISQEEAAFGPLMIQGDHGPVAFRNIKYISFDKKAPSLSDLSYKLYTSEIPRLINYDFEGIAHEMGTLSNLTWEVTPGNHNYALVIKGKIEINDPGDYKFYIQAGGNSSLKVDGENVIGKRWTQTFSPARGGAVSLSQGSHDLEIVYGNFDSWLPSGLGVWIEGPGIRRSPLHAKSSLSIQRVINPILVNAPEPTILRSFVDYFEDEDSKAQTMTHAINVGGPDQIHFTYNPGAGNMVHVWKGRFLDATPMWSSRGNGKSVPLGSKLNLENEPVVARLAGMNEQWPKSGDKTQYIPKGYEINQTGYPVFKYVLNGSEIRDDIQIKEGKYLTRQLNFNQSGNQQYVRLAKGKQIELLEKNLYNIDDLTYYVKIEETAGAKPIIRNIEGGQELLLPVQGTKVRYSLIW</sequence>
<evidence type="ECO:0000313" key="3">
    <source>
        <dbReference type="EMBL" id="MDN5204709.1"/>
    </source>
</evidence>
<dbReference type="Proteomes" id="UP001172082">
    <property type="component" value="Unassembled WGS sequence"/>
</dbReference>
<dbReference type="Gene3D" id="2.60.120.560">
    <property type="entry name" value="Exo-inulinase, domain 1"/>
    <property type="match status" value="1"/>
</dbReference>
<dbReference type="EMBL" id="JAUJEA010000012">
    <property type="protein sequence ID" value="MDN5204709.1"/>
    <property type="molecule type" value="Genomic_DNA"/>
</dbReference>
<dbReference type="InterPro" id="IPR037524">
    <property type="entry name" value="PA14/GLEYA"/>
</dbReference>
<dbReference type="Pfam" id="PF06439">
    <property type="entry name" value="3keto-disac_hyd"/>
    <property type="match status" value="1"/>
</dbReference>
<accession>A0ABT8KVA2</accession>
<feature type="chain" id="PRO_5046548951" evidence="1">
    <location>
        <begin position="28"/>
        <end position="620"/>
    </location>
</feature>
<organism evidence="3 4">
    <name type="scientific">Splendidivirga corallicola</name>
    <dbReference type="NCBI Taxonomy" id="3051826"/>
    <lineage>
        <taxon>Bacteria</taxon>
        <taxon>Pseudomonadati</taxon>
        <taxon>Bacteroidota</taxon>
        <taxon>Cytophagia</taxon>
        <taxon>Cytophagales</taxon>
        <taxon>Splendidivirgaceae</taxon>
        <taxon>Splendidivirga</taxon>
    </lineage>
</organism>
<dbReference type="InterPro" id="IPR010496">
    <property type="entry name" value="AL/BT2_dom"/>
</dbReference>
<keyword evidence="4" id="KW-1185">Reference proteome</keyword>
<name>A0ABT8KVA2_9BACT</name>